<evidence type="ECO:0000256" key="13">
    <source>
        <dbReference type="PROSITE-ProRule" id="PRU10040"/>
    </source>
</evidence>
<evidence type="ECO:0000256" key="2">
    <source>
        <dbReference type="ARBA" id="ARBA00005184"/>
    </source>
</evidence>
<dbReference type="AlphaFoldDB" id="A0AAV2EVP8"/>
<dbReference type="Gene3D" id="1.20.140.40">
    <property type="entry name" value="Invertase/pectin methylesterase inhibitor family protein"/>
    <property type="match status" value="1"/>
</dbReference>
<evidence type="ECO:0000256" key="3">
    <source>
        <dbReference type="ARBA" id="ARBA00006027"/>
    </source>
</evidence>
<dbReference type="GO" id="GO:0030599">
    <property type="term" value="F:pectinesterase activity"/>
    <property type="evidence" value="ECO:0007669"/>
    <property type="project" value="UniProtKB-UniRule"/>
</dbReference>
<feature type="compositionally biased region" description="Basic and acidic residues" evidence="15">
    <location>
        <begin position="55"/>
        <end position="101"/>
    </location>
</feature>
<comment type="subcellular location">
    <subcellularLocation>
        <location evidence="1">Secreted</location>
        <location evidence="1">Cell wall</location>
    </subcellularLocation>
</comment>
<keyword evidence="8 14" id="KW-0063">Aspartyl esterase</keyword>
<dbReference type="InterPro" id="IPR035513">
    <property type="entry name" value="Invertase/methylesterase_inhib"/>
</dbReference>
<evidence type="ECO:0000256" key="6">
    <source>
        <dbReference type="ARBA" id="ARBA00022512"/>
    </source>
</evidence>
<comment type="similarity">
    <text evidence="3">In the N-terminal section; belongs to the PMEI family.</text>
</comment>
<dbReference type="GO" id="GO:0042545">
    <property type="term" value="P:cell wall modification"/>
    <property type="evidence" value="ECO:0007669"/>
    <property type="project" value="UniProtKB-UniRule"/>
</dbReference>
<evidence type="ECO:0000256" key="5">
    <source>
        <dbReference type="ARBA" id="ARBA00013229"/>
    </source>
</evidence>
<dbReference type="InterPro" id="IPR033131">
    <property type="entry name" value="Pectinesterase_Asp_AS"/>
</dbReference>
<keyword evidence="6" id="KW-0134">Cell wall</keyword>
<comment type="similarity">
    <text evidence="4">In the C-terminal section; belongs to the pectinesterase family.</text>
</comment>
<comment type="pathway">
    <text evidence="2 14">Glycan metabolism; pectin degradation; 2-dehydro-3-deoxy-D-gluconate from pectin: step 1/5.</text>
</comment>
<sequence length="630" mass="70258">MVFQDFDQISERRRLERQRKFRKKLIIACVVAIICIVLIVACAYAYVGQEMKNNKNKDVDDHQKATKAGDSDHQEDQATKKGADPTPHDEKEKGGDDKEVGGDIIKGTSGIANVQKMVKTVCNSSTYQTRCQTTYDDAIKKNSSITPEDFIKVSIQAVSTEIQSVMEKINNMKLDDPKVQGALEDCKNLIVEAKDELNSSISMAGQDLKKMADNGPELKNWLSAVLSYQQTCIDGFPNGTTKTYMEKSFNASKEFTSNSLAVVATSNSLLSALNIVLPGGASRRLLENESSLDEDGFPSWFTHEDRRMLKGASADKPKPNKVVAKDGSGDFKTINDAIKAIPNQYDGRYVIYVKEGVYEESVTIEKRMENLTIYGDGSQKSIVTGSKNFADGVRTFQTATFVVLAHGFLGQAMGFRNTAGAEKHQAVAIRVQADKAVFLNSRFEGYQDTLYSQNHRQFYRSCVIAGTVDFIFGDAAAIFQNCLILLRKPMANQQNTITASGRMDKFQSTGFVLQNCRIEPDKDYDKSKTKSYLGRPWRDYSRTVVMESTIEDVIQPEGWLAWDGDKGLKTLYYAEFGNEGPGSKTDGRVKWEGFHVINRDEAMKFTVDPFIQGEKWIDDIGAQVKFGLFS</sequence>
<dbReference type="InterPro" id="IPR006501">
    <property type="entry name" value="Pectinesterase_inhib_dom"/>
</dbReference>
<evidence type="ECO:0000313" key="19">
    <source>
        <dbReference type="Proteomes" id="UP001497516"/>
    </source>
</evidence>
<dbReference type="GO" id="GO:0004857">
    <property type="term" value="F:enzyme inhibitor activity"/>
    <property type="evidence" value="ECO:0007669"/>
    <property type="project" value="InterPro"/>
</dbReference>
<reference evidence="18 19" key="1">
    <citation type="submission" date="2024-04" db="EMBL/GenBank/DDBJ databases">
        <authorList>
            <person name="Fracassetti M."/>
        </authorList>
    </citation>
    <scope>NUCLEOTIDE SEQUENCE [LARGE SCALE GENOMIC DNA]</scope>
</reference>
<dbReference type="SMART" id="SM00856">
    <property type="entry name" value="PMEI"/>
    <property type="match status" value="1"/>
</dbReference>
<comment type="catalytic activity">
    <reaction evidence="11 14">
        <text>[(1-&gt;4)-alpha-D-galacturonosyl methyl ester](n) + n H2O = [(1-&gt;4)-alpha-D-galacturonosyl](n) + n methanol + n H(+)</text>
        <dbReference type="Rhea" id="RHEA:22380"/>
        <dbReference type="Rhea" id="RHEA-COMP:14570"/>
        <dbReference type="Rhea" id="RHEA-COMP:14573"/>
        <dbReference type="ChEBI" id="CHEBI:15377"/>
        <dbReference type="ChEBI" id="CHEBI:15378"/>
        <dbReference type="ChEBI" id="CHEBI:17790"/>
        <dbReference type="ChEBI" id="CHEBI:140522"/>
        <dbReference type="ChEBI" id="CHEBI:140523"/>
        <dbReference type="EC" id="3.1.1.11"/>
    </reaction>
</comment>
<dbReference type="SUPFAM" id="SSF101148">
    <property type="entry name" value="Plant invertase/pectin methylesterase inhibitor"/>
    <property type="match status" value="1"/>
</dbReference>
<keyword evidence="16" id="KW-0472">Membrane</keyword>
<dbReference type="Pfam" id="PF01095">
    <property type="entry name" value="Pectinesterase"/>
    <property type="match status" value="1"/>
</dbReference>
<keyword evidence="16" id="KW-0812">Transmembrane</keyword>
<keyword evidence="9" id="KW-1015">Disulfide bond</keyword>
<comment type="function">
    <text evidence="12">Acts in the modification of cell walls via demethylesterification of cell wall pectin.</text>
</comment>
<evidence type="ECO:0000256" key="4">
    <source>
        <dbReference type="ARBA" id="ARBA00007786"/>
    </source>
</evidence>
<evidence type="ECO:0000256" key="11">
    <source>
        <dbReference type="ARBA" id="ARBA00047928"/>
    </source>
</evidence>
<accession>A0AAV2EVP8</accession>
<evidence type="ECO:0000256" key="10">
    <source>
        <dbReference type="ARBA" id="ARBA00023180"/>
    </source>
</evidence>
<protein>
    <recommendedName>
        <fullName evidence="5 14">Pectinesterase</fullName>
        <ecNumber evidence="5 14">3.1.1.11</ecNumber>
    </recommendedName>
</protein>
<dbReference type="FunFam" id="2.160.20.10:FF:000001">
    <property type="entry name" value="Pectinesterase"/>
    <property type="match status" value="1"/>
</dbReference>
<feature type="region of interest" description="Disordered" evidence="15">
    <location>
        <begin position="55"/>
        <end position="102"/>
    </location>
</feature>
<keyword evidence="19" id="KW-1185">Reference proteome</keyword>
<evidence type="ECO:0000256" key="7">
    <source>
        <dbReference type="ARBA" id="ARBA00022801"/>
    </source>
</evidence>
<evidence type="ECO:0000256" key="8">
    <source>
        <dbReference type="ARBA" id="ARBA00023085"/>
    </source>
</evidence>
<evidence type="ECO:0000256" key="12">
    <source>
        <dbReference type="ARBA" id="ARBA00057335"/>
    </source>
</evidence>
<dbReference type="SUPFAM" id="SSF51126">
    <property type="entry name" value="Pectin lyase-like"/>
    <property type="match status" value="1"/>
</dbReference>
<evidence type="ECO:0000256" key="1">
    <source>
        <dbReference type="ARBA" id="ARBA00004191"/>
    </source>
</evidence>
<evidence type="ECO:0000259" key="17">
    <source>
        <dbReference type="SMART" id="SM00856"/>
    </source>
</evidence>
<dbReference type="Pfam" id="PF04043">
    <property type="entry name" value="PMEI"/>
    <property type="match status" value="1"/>
</dbReference>
<dbReference type="InterPro" id="IPR012334">
    <property type="entry name" value="Pectin_lyas_fold"/>
</dbReference>
<keyword evidence="10" id="KW-0325">Glycoprotein</keyword>
<dbReference type="InterPro" id="IPR011050">
    <property type="entry name" value="Pectin_lyase_fold/virulence"/>
</dbReference>
<dbReference type="EC" id="3.1.1.11" evidence="5 14"/>
<evidence type="ECO:0000256" key="14">
    <source>
        <dbReference type="RuleBase" id="RU000589"/>
    </source>
</evidence>
<dbReference type="CDD" id="cd15798">
    <property type="entry name" value="PMEI-like_3"/>
    <property type="match status" value="1"/>
</dbReference>
<name>A0AAV2EVP8_9ROSI</name>
<dbReference type="GO" id="GO:0045490">
    <property type="term" value="P:pectin catabolic process"/>
    <property type="evidence" value="ECO:0007669"/>
    <property type="project" value="UniProtKB-UniRule"/>
</dbReference>
<dbReference type="Proteomes" id="UP001497516">
    <property type="component" value="Chromosome 5"/>
</dbReference>
<keyword evidence="7 14" id="KW-0378">Hydrolase</keyword>
<dbReference type="PANTHER" id="PTHR31707">
    <property type="entry name" value="PECTINESTERASE"/>
    <property type="match status" value="1"/>
</dbReference>
<feature type="transmembrane region" description="Helical" evidence="16">
    <location>
        <begin position="25"/>
        <end position="47"/>
    </location>
</feature>
<evidence type="ECO:0000256" key="15">
    <source>
        <dbReference type="SAM" id="MobiDB-lite"/>
    </source>
</evidence>
<feature type="domain" description="Pectinesterase inhibitor" evidence="17">
    <location>
        <begin position="113"/>
        <end position="262"/>
    </location>
</feature>
<dbReference type="FunFam" id="1.20.140.40:FF:000001">
    <property type="entry name" value="Pectinesterase"/>
    <property type="match status" value="1"/>
</dbReference>
<evidence type="ECO:0000256" key="16">
    <source>
        <dbReference type="SAM" id="Phobius"/>
    </source>
</evidence>
<dbReference type="PROSITE" id="PS00503">
    <property type="entry name" value="PECTINESTERASE_2"/>
    <property type="match status" value="1"/>
</dbReference>
<organism evidence="18 19">
    <name type="scientific">Linum trigynum</name>
    <dbReference type="NCBI Taxonomy" id="586398"/>
    <lineage>
        <taxon>Eukaryota</taxon>
        <taxon>Viridiplantae</taxon>
        <taxon>Streptophyta</taxon>
        <taxon>Embryophyta</taxon>
        <taxon>Tracheophyta</taxon>
        <taxon>Spermatophyta</taxon>
        <taxon>Magnoliopsida</taxon>
        <taxon>eudicotyledons</taxon>
        <taxon>Gunneridae</taxon>
        <taxon>Pentapetalae</taxon>
        <taxon>rosids</taxon>
        <taxon>fabids</taxon>
        <taxon>Malpighiales</taxon>
        <taxon>Linaceae</taxon>
        <taxon>Linum</taxon>
    </lineage>
</organism>
<dbReference type="EMBL" id="OZ034818">
    <property type="protein sequence ID" value="CAL1390126.1"/>
    <property type="molecule type" value="Genomic_DNA"/>
</dbReference>
<evidence type="ECO:0000256" key="9">
    <source>
        <dbReference type="ARBA" id="ARBA00023157"/>
    </source>
</evidence>
<dbReference type="NCBIfam" id="TIGR01614">
    <property type="entry name" value="PME_inhib"/>
    <property type="match status" value="1"/>
</dbReference>
<feature type="active site" evidence="13">
    <location>
        <position position="469"/>
    </location>
</feature>
<keyword evidence="16" id="KW-1133">Transmembrane helix</keyword>
<dbReference type="InterPro" id="IPR000070">
    <property type="entry name" value="Pectinesterase_cat"/>
</dbReference>
<evidence type="ECO:0000313" key="18">
    <source>
        <dbReference type="EMBL" id="CAL1390126.1"/>
    </source>
</evidence>
<keyword evidence="6" id="KW-0964">Secreted</keyword>
<dbReference type="Gene3D" id="2.160.20.10">
    <property type="entry name" value="Single-stranded right-handed beta-helix, Pectin lyase-like"/>
    <property type="match status" value="1"/>
</dbReference>
<proteinExistence type="inferred from homology"/>
<gene>
    <name evidence="18" type="ORF">LTRI10_LOCUS30934</name>
</gene>